<proteinExistence type="predicted"/>
<evidence type="ECO:0000313" key="3">
    <source>
        <dbReference type="Proteomes" id="UP000009875"/>
    </source>
</evidence>
<protein>
    <recommendedName>
        <fullName evidence="4">DUF5050 domain-containing protein</fullName>
    </recommendedName>
</protein>
<dbReference type="RefSeq" id="WP_003777374.1">
    <property type="nucleotide sequence ID" value="NZ_JH992958.1"/>
</dbReference>
<evidence type="ECO:0000256" key="1">
    <source>
        <dbReference type="SAM" id="SignalP"/>
    </source>
</evidence>
<feature type="signal peptide" evidence="1">
    <location>
        <begin position="1"/>
        <end position="22"/>
    </location>
</feature>
<name>K9ED04_9LACT</name>
<evidence type="ECO:0000313" key="2">
    <source>
        <dbReference type="EMBL" id="EKU93731.1"/>
    </source>
</evidence>
<comment type="caution">
    <text evidence="2">The sequence shown here is derived from an EMBL/GenBank/DDBJ whole genome shotgun (WGS) entry which is preliminary data.</text>
</comment>
<reference evidence="2 3" key="1">
    <citation type="submission" date="2012-09" db="EMBL/GenBank/DDBJ databases">
        <title>The Genome Sequence of Alloiococcus otitis ATCC 51267.</title>
        <authorList>
            <consortium name="The Broad Institute Genome Sequencing Platform"/>
            <person name="Earl A."/>
            <person name="Ward D."/>
            <person name="Feldgarden M."/>
            <person name="Gevers D."/>
            <person name="Huys G."/>
            <person name="Walker B."/>
            <person name="Young S.K."/>
            <person name="Zeng Q."/>
            <person name="Gargeya S."/>
            <person name="Fitzgerald M."/>
            <person name="Haas B."/>
            <person name="Abouelleil A."/>
            <person name="Alvarado L."/>
            <person name="Arachchi H.M."/>
            <person name="Berlin A.M."/>
            <person name="Chapman S.B."/>
            <person name="Goldberg J."/>
            <person name="Griggs A."/>
            <person name="Gujja S."/>
            <person name="Hansen M."/>
            <person name="Howarth C."/>
            <person name="Imamovic A."/>
            <person name="Larimer J."/>
            <person name="McCowen C."/>
            <person name="Montmayeur A."/>
            <person name="Murphy C."/>
            <person name="Neiman D."/>
            <person name="Pearson M."/>
            <person name="Priest M."/>
            <person name="Roberts A."/>
            <person name="Saif S."/>
            <person name="Shea T."/>
            <person name="Sisk P."/>
            <person name="Sykes S."/>
            <person name="Wortman J."/>
            <person name="Nusbaum C."/>
            <person name="Birren B."/>
        </authorList>
    </citation>
    <scope>NUCLEOTIDE SEQUENCE [LARGE SCALE GENOMIC DNA]</scope>
    <source>
        <strain evidence="2 3">ATCC 51267</strain>
    </source>
</reference>
<dbReference type="OrthoDB" id="3034937at2"/>
<dbReference type="eggNOG" id="ENOG502ZT4P">
    <property type="taxonomic scope" value="Bacteria"/>
</dbReference>
<dbReference type="SUPFAM" id="SSF63825">
    <property type="entry name" value="YWTD domain"/>
    <property type="match status" value="1"/>
</dbReference>
<accession>K9ED04</accession>
<dbReference type="HOGENOM" id="CLU_893206_0_0_9"/>
<dbReference type="Gene3D" id="2.120.10.30">
    <property type="entry name" value="TolB, C-terminal domain"/>
    <property type="match status" value="1"/>
</dbReference>
<keyword evidence="3" id="KW-1185">Reference proteome</keyword>
<sequence>MKQVIIKYFPLIFILLFLSSCRQEMDEESINEEFYQTEKIENNDYQVEEVDFKALGIDQLSGIDFDDENQELYLSNRSKATVSVYDQDLKAIKTIQNDRMEFPSLLCKSNDFLYVLDDNTSQVFQFTDSAELVNIINLPSKESDSYYLDMTVWEGNIYLTLNTPNFEDSKIFKVQVNTGQVHSIKDKFIGFMYQDSASLLFTNSMVAFQESDQLGFKGGENHIYKLEGEKLLKQGDLLEGSFPGDFLLKDDLYYVYTSGWSSIDRYNSNFEYLDSIASFNESDFEAMLKGGSGKYFILMPNEQKLFKVLEK</sequence>
<keyword evidence="1" id="KW-0732">Signal</keyword>
<dbReference type="Proteomes" id="UP000009875">
    <property type="component" value="Unassembled WGS sequence"/>
</dbReference>
<dbReference type="STRING" id="883081.HMPREF9698_00679"/>
<organism evidence="2 3">
    <name type="scientific">Alloiococcus otitis ATCC 51267</name>
    <dbReference type="NCBI Taxonomy" id="883081"/>
    <lineage>
        <taxon>Bacteria</taxon>
        <taxon>Bacillati</taxon>
        <taxon>Bacillota</taxon>
        <taxon>Bacilli</taxon>
        <taxon>Lactobacillales</taxon>
        <taxon>Carnobacteriaceae</taxon>
        <taxon>Alloiococcus</taxon>
    </lineage>
</organism>
<dbReference type="PROSITE" id="PS51257">
    <property type="entry name" value="PROKAR_LIPOPROTEIN"/>
    <property type="match status" value="1"/>
</dbReference>
<feature type="chain" id="PRO_5038871084" description="DUF5050 domain-containing protein" evidence="1">
    <location>
        <begin position="23"/>
        <end position="311"/>
    </location>
</feature>
<dbReference type="EMBL" id="AGXA01000016">
    <property type="protein sequence ID" value="EKU93731.1"/>
    <property type="molecule type" value="Genomic_DNA"/>
</dbReference>
<dbReference type="AlphaFoldDB" id="K9ED04"/>
<dbReference type="InterPro" id="IPR011042">
    <property type="entry name" value="6-blade_b-propeller_TolB-like"/>
</dbReference>
<evidence type="ECO:0008006" key="4">
    <source>
        <dbReference type="Google" id="ProtNLM"/>
    </source>
</evidence>
<gene>
    <name evidence="2" type="ORF">HMPREF9698_00679</name>
</gene>